<evidence type="ECO:0008006" key="4">
    <source>
        <dbReference type="Google" id="ProtNLM"/>
    </source>
</evidence>
<gene>
    <name evidence="2" type="ORF">GALMADRAFT_637600</name>
</gene>
<evidence type="ECO:0000256" key="1">
    <source>
        <dbReference type="SAM" id="SignalP"/>
    </source>
</evidence>
<feature type="signal peptide" evidence="1">
    <location>
        <begin position="1"/>
        <end position="18"/>
    </location>
</feature>
<protein>
    <recommendedName>
        <fullName evidence="4">Extracellular membrane protein CFEM domain-containing protein</fullName>
    </recommendedName>
</protein>
<dbReference type="PROSITE" id="PS51257">
    <property type="entry name" value="PROKAR_LIPOPROTEIN"/>
    <property type="match status" value="1"/>
</dbReference>
<feature type="chain" id="PRO_5001649535" description="Extracellular membrane protein CFEM domain-containing protein" evidence="1">
    <location>
        <begin position="19"/>
        <end position="201"/>
    </location>
</feature>
<sequence length="201" mass="21238">MALKFLLVALAAISLANAFNLTSTGCADAAGFQSCQNAVADATSACLAQADKDHSSLESLACGCTYYVFNYNCYAEHCWNRVNECEYQAYVAQYLVQCPNAKLPVPYFPTPSNPPDSCSCNLGEVLLEIDNGIQQSTTCTSNAAGNVQKIQGCKCCEASAALSSIYGLCPDTNPSLVGLDQVNTIEKLLGTNFTSCSSSLS</sequence>
<keyword evidence="1" id="KW-0732">Signal</keyword>
<evidence type="ECO:0000313" key="3">
    <source>
        <dbReference type="Proteomes" id="UP000027222"/>
    </source>
</evidence>
<name>A0A067TTY4_GALM3</name>
<dbReference type="OrthoDB" id="3538998at2759"/>
<dbReference type="EMBL" id="KL142368">
    <property type="protein sequence ID" value="KDR83369.1"/>
    <property type="molecule type" value="Genomic_DNA"/>
</dbReference>
<dbReference type="Proteomes" id="UP000027222">
    <property type="component" value="Unassembled WGS sequence"/>
</dbReference>
<organism evidence="2 3">
    <name type="scientific">Galerina marginata (strain CBS 339.88)</name>
    <dbReference type="NCBI Taxonomy" id="685588"/>
    <lineage>
        <taxon>Eukaryota</taxon>
        <taxon>Fungi</taxon>
        <taxon>Dikarya</taxon>
        <taxon>Basidiomycota</taxon>
        <taxon>Agaricomycotina</taxon>
        <taxon>Agaricomycetes</taxon>
        <taxon>Agaricomycetidae</taxon>
        <taxon>Agaricales</taxon>
        <taxon>Agaricineae</taxon>
        <taxon>Strophariaceae</taxon>
        <taxon>Galerina</taxon>
    </lineage>
</organism>
<keyword evidence="3" id="KW-1185">Reference proteome</keyword>
<dbReference type="AlphaFoldDB" id="A0A067TTY4"/>
<proteinExistence type="predicted"/>
<evidence type="ECO:0000313" key="2">
    <source>
        <dbReference type="EMBL" id="KDR83369.1"/>
    </source>
</evidence>
<dbReference type="HOGENOM" id="CLU_117745_0_0_1"/>
<accession>A0A067TTY4</accession>
<reference evidence="3" key="1">
    <citation type="journal article" date="2014" name="Proc. Natl. Acad. Sci. U.S.A.">
        <title>Extensive sampling of basidiomycete genomes demonstrates inadequacy of the white-rot/brown-rot paradigm for wood decay fungi.</title>
        <authorList>
            <person name="Riley R."/>
            <person name="Salamov A.A."/>
            <person name="Brown D.W."/>
            <person name="Nagy L.G."/>
            <person name="Floudas D."/>
            <person name="Held B.W."/>
            <person name="Levasseur A."/>
            <person name="Lombard V."/>
            <person name="Morin E."/>
            <person name="Otillar R."/>
            <person name="Lindquist E.A."/>
            <person name="Sun H."/>
            <person name="LaButti K.M."/>
            <person name="Schmutz J."/>
            <person name="Jabbour D."/>
            <person name="Luo H."/>
            <person name="Baker S.E."/>
            <person name="Pisabarro A.G."/>
            <person name="Walton J.D."/>
            <person name="Blanchette R.A."/>
            <person name="Henrissat B."/>
            <person name="Martin F."/>
            <person name="Cullen D."/>
            <person name="Hibbett D.S."/>
            <person name="Grigoriev I.V."/>
        </authorList>
    </citation>
    <scope>NUCLEOTIDE SEQUENCE [LARGE SCALE GENOMIC DNA]</scope>
    <source>
        <strain evidence="3">CBS 339.88</strain>
    </source>
</reference>